<comment type="cofactor">
    <cofactor evidence="1">
        <name>Mg(2+)</name>
        <dbReference type="ChEBI" id="CHEBI:18420"/>
    </cofactor>
</comment>
<evidence type="ECO:0000256" key="1">
    <source>
        <dbReference type="ARBA" id="ARBA00001946"/>
    </source>
</evidence>
<dbReference type="AlphaFoldDB" id="Q5V1W3"/>
<dbReference type="Gene3D" id="3.90.79.10">
    <property type="entry name" value="Nucleoside Triphosphate Pyrophosphohydrolase"/>
    <property type="match status" value="1"/>
</dbReference>
<dbReference type="InterPro" id="IPR000086">
    <property type="entry name" value="NUDIX_hydrolase_dom"/>
</dbReference>
<protein>
    <submittedName>
        <fullName evidence="5">GDP-mannose mannosyl hydrolase</fullName>
        <ecNumber evidence="5">3.6.1.-</ecNumber>
    </submittedName>
</protein>
<keyword evidence="2 5" id="KW-0378">Hydrolase</keyword>
<keyword evidence="6" id="KW-1185">Reference proteome</keyword>
<dbReference type="PaxDb" id="272569-rrnAC1571"/>
<dbReference type="SUPFAM" id="SSF55811">
    <property type="entry name" value="Nudix"/>
    <property type="match status" value="1"/>
</dbReference>
<dbReference type="InterPro" id="IPR015797">
    <property type="entry name" value="NUDIX_hydrolase-like_dom_sf"/>
</dbReference>
<dbReference type="Proteomes" id="UP000001169">
    <property type="component" value="Chromosome I"/>
</dbReference>
<evidence type="ECO:0000313" key="6">
    <source>
        <dbReference type="Proteomes" id="UP000001169"/>
    </source>
</evidence>
<dbReference type="HOGENOM" id="CLU_037162_12_0_2"/>
<accession>Q5V1W3</accession>
<dbReference type="PROSITE" id="PS51462">
    <property type="entry name" value="NUDIX"/>
    <property type="match status" value="1"/>
</dbReference>
<dbReference type="PANTHER" id="PTHR43046:SF12">
    <property type="entry name" value="GDP-MANNOSE MANNOSYL HYDROLASE"/>
    <property type="match status" value="1"/>
</dbReference>
<evidence type="ECO:0000256" key="3">
    <source>
        <dbReference type="ARBA" id="ARBA00022842"/>
    </source>
</evidence>
<dbReference type="PATRIC" id="fig|272569.17.peg.2259"/>
<dbReference type="KEGG" id="hma:rrnAC1571"/>
<evidence type="ECO:0000259" key="4">
    <source>
        <dbReference type="PROSITE" id="PS51462"/>
    </source>
</evidence>
<keyword evidence="3" id="KW-0460">Magnesium</keyword>
<dbReference type="GO" id="GO:0016787">
    <property type="term" value="F:hydrolase activity"/>
    <property type="evidence" value="ECO:0007669"/>
    <property type="project" value="UniProtKB-KW"/>
</dbReference>
<dbReference type="eggNOG" id="arCOG01077">
    <property type="taxonomic scope" value="Archaea"/>
</dbReference>
<dbReference type="STRING" id="272569.rrnAC1571"/>
<dbReference type="EMBL" id="AY596297">
    <property type="protein sequence ID" value="AAV46489.1"/>
    <property type="molecule type" value="Genomic_DNA"/>
</dbReference>
<dbReference type="PANTHER" id="PTHR43046">
    <property type="entry name" value="GDP-MANNOSE MANNOSYL HYDROLASE"/>
    <property type="match status" value="1"/>
</dbReference>
<reference evidence="5 6" key="1">
    <citation type="journal article" date="2004" name="Genome Res.">
        <title>Genome sequence of Haloarcula marismortui: a halophilic archaeon from the Dead Sea.</title>
        <authorList>
            <person name="Baliga N.S."/>
            <person name="Bonneau R."/>
            <person name="Facciotti M.T."/>
            <person name="Pan M."/>
            <person name="Glusman G."/>
            <person name="Deutsch E.W."/>
            <person name="Shannon P."/>
            <person name="Chiu Y."/>
            <person name="Weng R.S."/>
            <person name="Gan R.R."/>
            <person name="Hung P."/>
            <person name="Date S.V."/>
            <person name="Marcotte E."/>
            <person name="Hood L."/>
            <person name="Ng W.V."/>
        </authorList>
    </citation>
    <scope>NUCLEOTIDE SEQUENCE [LARGE SCALE GENOMIC DNA]</scope>
    <source>
        <strain evidence="6">ATCC 43049 / DSM 3752 / JCM 8966 / VKM B-1809</strain>
    </source>
</reference>
<proteinExistence type="predicted"/>
<dbReference type="CDD" id="cd03430">
    <property type="entry name" value="NUDIX_GDPMH_NudD"/>
    <property type="match status" value="1"/>
</dbReference>
<evidence type="ECO:0000313" key="5">
    <source>
        <dbReference type="EMBL" id="AAV46489.1"/>
    </source>
</evidence>
<organism evidence="5 6">
    <name type="scientific">Haloarcula marismortui (strain ATCC 43049 / DSM 3752 / JCM 8966 / VKM B-1809)</name>
    <name type="common">Halobacterium marismortui</name>
    <dbReference type="NCBI Taxonomy" id="272569"/>
    <lineage>
        <taxon>Archaea</taxon>
        <taxon>Methanobacteriati</taxon>
        <taxon>Methanobacteriota</taxon>
        <taxon>Stenosarchaea group</taxon>
        <taxon>Halobacteria</taxon>
        <taxon>Halobacteriales</taxon>
        <taxon>Haloarculaceae</taxon>
        <taxon>Haloarcula</taxon>
    </lineage>
</organism>
<dbReference type="EnsemblBacteria" id="AAV46489">
    <property type="protein sequence ID" value="AAV46489"/>
    <property type="gene ID" value="rrnAC1571"/>
</dbReference>
<evidence type="ECO:0000256" key="2">
    <source>
        <dbReference type="ARBA" id="ARBA00022801"/>
    </source>
</evidence>
<dbReference type="Pfam" id="PF00293">
    <property type="entry name" value="NUDIX"/>
    <property type="match status" value="1"/>
</dbReference>
<name>Q5V1W3_HALMA</name>
<sequence>MYFHSFIKDIHSHIICRFYNGENYIYSTYSNHERVMRQPNDSREFYSKRVSIKCMKNIDRRMDKNWITEEDWETIIANVPIVSVDLLVRYDEGLLFGKRTNEPAKGYWFLPGGRVEKGETRTEAVDRIAKQELGLSVKIVESLGAFEHIYETSDVAGVNTKHYLANGYVVKVDSGQLRTDDQHEDLQVFESIPDPLHQNIRAYLDTSESLTNWP</sequence>
<gene>
    <name evidence="5" type="primary">wcaH</name>
    <name evidence="5" type="ordered locus">rrnAC1571</name>
</gene>
<feature type="domain" description="Nudix hydrolase" evidence="4">
    <location>
        <begin position="77"/>
        <end position="214"/>
    </location>
</feature>
<dbReference type="EC" id="3.6.1.-" evidence="5"/>